<gene>
    <name evidence="6" type="ORF">L207DRAFT_511751</name>
</gene>
<comment type="similarity">
    <text evidence="1">Belongs to the cytochrome P450 family.</text>
</comment>
<reference evidence="6 7" key="1">
    <citation type="submission" date="2016-04" db="EMBL/GenBank/DDBJ databases">
        <title>A degradative enzymes factory behind the ericoid mycorrhizal symbiosis.</title>
        <authorList>
            <consortium name="DOE Joint Genome Institute"/>
            <person name="Martino E."/>
            <person name="Morin E."/>
            <person name="Grelet G."/>
            <person name="Kuo A."/>
            <person name="Kohler A."/>
            <person name="Daghino S."/>
            <person name="Barry K."/>
            <person name="Choi C."/>
            <person name="Cichocki N."/>
            <person name="Clum A."/>
            <person name="Copeland A."/>
            <person name="Hainaut M."/>
            <person name="Haridas S."/>
            <person name="Labutti K."/>
            <person name="Lindquist E."/>
            <person name="Lipzen A."/>
            <person name="Khouja H.-R."/>
            <person name="Murat C."/>
            <person name="Ohm R."/>
            <person name="Olson A."/>
            <person name="Spatafora J."/>
            <person name="Veneault-Fourrey C."/>
            <person name="Henrissat B."/>
            <person name="Grigoriev I."/>
            <person name="Martin F."/>
            <person name="Perotto S."/>
        </authorList>
    </citation>
    <scope>NUCLEOTIDE SEQUENCE [LARGE SCALE GENOMIC DNA]</scope>
    <source>
        <strain evidence="6 7">F</strain>
    </source>
</reference>
<dbReference type="EMBL" id="KZ613945">
    <property type="protein sequence ID" value="PMD40208.1"/>
    <property type="molecule type" value="Genomic_DNA"/>
</dbReference>
<dbReference type="GO" id="GO:0005506">
    <property type="term" value="F:iron ion binding"/>
    <property type="evidence" value="ECO:0007669"/>
    <property type="project" value="InterPro"/>
</dbReference>
<keyword evidence="7" id="KW-1185">Reference proteome</keyword>
<proteinExistence type="inferred from homology"/>
<accession>A0A2J6RNW9</accession>
<dbReference type="GO" id="GO:0016705">
    <property type="term" value="F:oxidoreductase activity, acting on paired donors, with incorporation or reduction of molecular oxygen"/>
    <property type="evidence" value="ECO:0007669"/>
    <property type="project" value="InterPro"/>
</dbReference>
<dbReference type="GO" id="GO:0020037">
    <property type="term" value="F:heme binding"/>
    <property type="evidence" value="ECO:0007669"/>
    <property type="project" value="InterPro"/>
</dbReference>
<dbReference type="STRING" id="1149755.A0A2J6RNW9"/>
<keyword evidence="5" id="KW-0503">Monooxygenase</keyword>
<evidence type="ECO:0000256" key="2">
    <source>
        <dbReference type="ARBA" id="ARBA00022723"/>
    </source>
</evidence>
<dbReference type="Pfam" id="PF00067">
    <property type="entry name" value="p450"/>
    <property type="match status" value="1"/>
</dbReference>
<keyword evidence="2" id="KW-0479">Metal-binding</keyword>
<dbReference type="AlphaFoldDB" id="A0A2J6RNW9"/>
<name>A0A2J6RNW9_HYAVF</name>
<organism evidence="6 7">
    <name type="scientific">Hyaloscypha variabilis (strain UAMH 11265 / GT02V1 / F)</name>
    <name type="common">Meliniomyces variabilis</name>
    <dbReference type="NCBI Taxonomy" id="1149755"/>
    <lineage>
        <taxon>Eukaryota</taxon>
        <taxon>Fungi</taxon>
        <taxon>Dikarya</taxon>
        <taxon>Ascomycota</taxon>
        <taxon>Pezizomycotina</taxon>
        <taxon>Leotiomycetes</taxon>
        <taxon>Helotiales</taxon>
        <taxon>Hyaloscyphaceae</taxon>
        <taxon>Hyaloscypha</taxon>
        <taxon>Hyaloscypha variabilis</taxon>
    </lineage>
</organism>
<keyword evidence="3" id="KW-0560">Oxidoreductase</keyword>
<dbReference type="PANTHER" id="PTHR46300">
    <property type="entry name" value="P450, PUTATIVE (EUROFUNG)-RELATED-RELATED"/>
    <property type="match status" value="1"/>
</dbReference>
<evidence type="ECO:0000256" key="4">
    <source>
        <dbReference type="ARBA" id="ARBA00023004"/>
    </source>
</evidence>
<protein>
    <submittedName>
        <fullName evidence="6">Cytochrome P450</fullName>
    </submittedName>
</protein>
<evidence type="ECO:0000256" key="5">
    <source>
        <dbReference type="ARBA" id="ARBA00023033"/>
    </source>
</evidence>
<evidence type="ECO:0000256" key="1">
    <source>
        <dbReference type="ARBA" id="ARBA00010617"/>
    </source>
</evidence>
<dbReference type="Proteomes" id="UP000235786">
    <property type="component" value="Unassembled WGS sequence"/>
</dbReference>
<evidence type="ECO:0000313" key="6">
    <source>
        <dbReference type="EMBL" id="PMD40208.1"/>
    </source>
</evidence>
<dbReference type="GO" id="GO:0004497">
    <property type="term" value="F:monooxygenase activity"/>
    <property type="evidence" value="ECO:0007669"/>
    <property type="project" value="UniProtKB-KW"/>
</dbReference>
<dbReference type="InterPro" id="IPR036396">
    <property type="entry name" value="Cyt_P450_sf"/>
</dbReference>
<sequence length="205" mass="23175">MEGVRKNMAEGRAGASFARTFIEESKLNPNEPFDFMEAASTLGTLSVAAVYTVSSPLQTFVRAAVLHPKWFRKVQDEIDLVCGQERMPEVSDSPLLPALRAFIKECLRWRPPIPTGISHELEEDDVYEGCFVPKVTRVHPLEWAFLVMPRYTIRHKSSTLNAAFLLHFQPRTVNHSPHIPPFKVSPLSVGVEESARVRRLHSKSL</sequence>
<dbReference type="OrthoDB" id="1103324at2759"/>
<keyword evidence="4" id="KW-0408">Iron</keyword>
<dbReference type="SUPFAM" id="SSF48264">
    <property type="entry name" value="Cytochrome P450"/>
    <property type="match status" value="1"/>
</dbReference>
<dbReference type="InterPro" id="IPR050364">
    <property type="entry name" value="Cytochrome_P450_fung"/>
</dbReference>
<evidence type="ECO:0000313" key="7">
    <source>
        <dbReference type="Proteomes" id="UP000235786"/>
    </source>
</evidence>
<dbReference type="PANTHER" id="PTHR46300:SF2">
    <property type="entry name" value="CYTOCHROME P450 MONOOXYGENASE ALNH-RELATED"/>
    <property type="match status" value="1"/>
</dbReference>
<dbReference type="Gene3D" id="1.10.630.10">
    <property type="entry name" value="Cytochrome P450"/>
    <property type="match status" value="1"/>
</dbReference>
<evidence type="ECO:0000256" key="3">
    <source>
        <dbReference type="ARBA" id="ARBA00023002"/>
    </source>
</evidence>
<dbReference type="InterPro" id="IPR001128">
    <property type="entry name" value="Cyt_P450"/>
</dbReference>